<dbReference type="InterPro" id="IPR025202">
    <property type="entry name" value="PLD-like_dom"/>
</dbReference>
<feature type="compositionally biased region" description="Polar residues" evidence="1">
    <location>
        <begin position="232"/>
        <end position="244"/>
    </location>
</feature>
<feature type="compositionally biased region" description="Low complexity" evidence="1">
    <location>
        <begin position="246"/>
        <end position="264"/>
    </location>
</feature>
<organism evidence="3 4">
    <name type="scientific">Symbiodinium microadriaticum</name>
    <name type="common">Dinoflagellate</name>
    <name type="synonym">Zooxanthella microadriatica</name>
    <dbReference type="NCBI Taxonomy" id="2951"/>
    <lineage>
        <taxon>Eukaryota</taxon>
        <taxon>Sar</taxon>
        <taxon>Alveolata</taxon>
        <taxon>Dinophyceae</taxon>
        <taxon>Suessiales</taxon>
        <taxon>Symbiodiniaceae</taxon>
        <taxon>Symbiodinium</taxon>
    </lineage>
</organism>
<dbReference type="OrthoDB" id="10346646at2759"/>
<evidence type="ECO:0000313" key="3">
    <source>
        <dbReference type="EMBL" id="OLP87762.1"/>
    </source>
</evidence>
<protein>
    <recommendedName>
        <fullName evidence="2">Phospholipase D-like domain-containing protein</fullName>
    </recommendedName>
</protein>
<reference evidence="3 4" key="1">
    <citation type="submission" date="2016-02" db="EMBL/GenBank/DDBJ databases">
        <title>Genome analysis of coral dinoflagellate symbionts highlights evolutionary adaptations to a symbiotic lifestyle.</title>
        <authorList>
            <person name="Aranda M."/>
            <person name="Li Y."/>
            <person name="Liew Y.J."/>
            <person name="Baumgarten S."/>
            <person name="Simakov O."/>
            <person name="Wilson M."/>
            <person name="Piel J."/>
            <person name="Ashoor H."/>
            <person name="Bougouffa S."/>
            <person name="Bajic V.B."/>
            <person name="Ryu T."/>
            <person name="Ravasi T."/>
            <person name="Bayer T."/>
            <person name="Micklem G."/>
            <person name="Kim H."/>
            <person name="Bhak J."/>
            <person name="Lajeunesse T.C."/>
            <person name="Voolstra C.R."/>
        </authorList>
    </citation>
    <scope>NUCLEOTIDE SEQUENCE [LARGE SCALE GENOMIC DNA]</scope>
    <source>
        <strain evidence="3 4">CCMP2467</strain>
    </source>
</reference>
<dbReference type="AlphaFoldDB" id="A0A1Q9CXW2"/>
<dbReference type="Gene3D" id="3.30.870.10">
    <property type="entry name" value="Endonuclease Chain A"/>
    <property type="match status" value="1"/>
</dbReference>
<proteinExistence type="predicted"/>
<evidence type="ECO:0000259" key="2">
    <source>
        <dbReference type="Pfam" id="PF13091"/>
    </source>
</evidence>
<name>A0A1Q9CXW2_SYMMI</name>
<evidence type="ECO:0000256" key="1">
    <source>
        <dbReference type="SAM" id="MobiDB-lite"/>
    </source>
</evidence>
<gene>
    <name evidence="3" type="ORF">AK812_SmicGene30969</name>
</gene>
<dbReference type="SUPFAM" id="SSF56024">
    <property type="entry name" value="Phospholipase D/nuclease"/>
    <property type="match status" value="1"/>
</dbReference>
<feature type="region of interest" description="Disordered" evidence="1">
    <location>
        <begin position="193"/>
        <end position="300"/>
    </location>
</feature>
<accession>A0A1Q9CXW2</accession>
<evidence type="ECO:0000313" key="4">
    <source>
        <dbReference type="Proteomes" id="UP000186817"/>
    </source>
</evidence>
<feature type="compositionally biased region" description="Low complexity" evidence="1">
    <location>
        <begin position="277"/>
        <end position="300"/>
    </location>
</feature>
<sequence>MKWRTWLAALTSQPASLSWRRPCRSRDRVFLRAYSFDAPPVLEALEAACARGAACSLVSDASQCAKTKHQWQSLKRVAAAGVNVRLAAGHSVRDAYVADGRGAAVGAGLKGLHHSKALLVVSETTADLIVGSLNCGRRAPRPTPRADCSGCDRQRPFWAFDPDPLGACGRSLRGTVRSLRQDSCAAIAESLQDKMRGRAATERERPLRPSQMRQPGRRTPVEEEDPMLLTRPLQSTRRLTSAQDDSGPGILALGLSPLALSGPLTKDPARSEGLFGAPGSAAARRGSGSTQSQSAAGVLR</sequence>
<dbReference type="Proteomes" id="UP000186817">
    <property type="component" value="Unassembled WGS sequence"/>
</dbReference>
<feature type="domain" description="Phospholipase D-like" evidence="2">
    <location>
        <begin position="25"/>
        <end position="139"/>
    </location>
</feature>
<dbReference type="EMBL" id="LSRX01000843">
    <property type="protein sequence ID" value="OLP87762.1"/>
    <property type="molecule type" value="Genomic_DNA"/>
</dbReference>
<feature type="compositionally biased region" description="Basic and acidic residues" evidence="1">
    <location>
        <begin position="193"/>
        <end position="207"/>
    </location>
</feature>
<keyword evidence="4" id="KW-1185">Reference proteome</keyword>
<comment type="caution">
    <text evidence="3">The sequence shown here is derived from an EMBL/GenBank/DDBJ whole genome shotgun (WGS) entry which is preliminary data.</text>
</comment>
<dbReference type="Pfam" id="PF13091">
    <property type="entry name" value="PLDc_2"/>
    <property type="match status" value="1"/>
</dbReference>